<feature type="transmembrane region" description="Helical" evidence="1">
    <location>
        <begin position="12"/>
        <end position="32"/>
    </location>
</feature>
<reference evidence="3" key="1">
    <citation type="submission" date="2021-07" db="EMBL/GenBank/DDBJ databases">
        <title>Aureisphaera sp. CAU 1614 isolated from sea sediment.</title>
        <authorList>
            <person name="Kim W."/>
        </authorList>
    </citation>
    <scope>NUCLEOTIDE SEQUENCE</scope>
    <source>
        <strain evidence="3">CAU 1614</strain>
    </source>
</reference>
<dbReference type="PANTHER" id="PTHR14859:SF15">
    <property type="entry name" value="ENDONUCLEASE_EXONUCLEASE_PHOSPHATASE DOMAIN-CONTAINING PROTEIN"/>
    <property type="match status" value="1"/>
</dbReference>
<evidence type="ECO:0000259" key="2">
    <source>
        <dbReference type="Pfam" id="PF03372"/>
    </source>
</evidence>
<keyword evidence="1" id="KW-0472">Membrane</keyword>
<dbReference type="EMBL" id="JAHWDP010000003">
    <property type="protein sequence ID" value="MBW2938316.1"/>
    <property type="molecule type" value="Genomic_DNA"/>
</dbReference>
<accession>A0A9X1FPN3</accession>
<keyword evidence="3" id="KW-0378">Hydrolase</keyword>
<sequence>MFKTQFLGKLLYGLNIFAALLLFISFVLPFLPPKSFPTLSVLSLAVSPLILVNLLFAVYWLIRLKKRFWFSATVVVVAYFLFNAFFEISSEGDASEYSHTLKVLSYNVRLFNAYEKNPNEAEVKQSIASLLKDETPDVVCIQEYYLPNTADFSQFPYHYIHFKDSTHKLGHAIFSKHPIVHKGAFDFDKTYNNSLFVDVVVKGDTIRVYNLHLQSLGILPTVDFIQQKGTETIKKKISETFVQQENQVASIIAHKEKAPHPVILAGDFNNTAFSYIYKRLKNGMNDAFQERGNGLGTSFYFNKYPLRIDFILASEELEILDFTNRKESFSDHYPIISTIAW</sequence>
<name>A0A9X1FPN3_9FLAO</name>
<organism evidence="3 4">
    <name type="scientific">Halomarinibacterium sedimenti</name>
    <dbReference type="NCBI Taxonomy" id="2857106"/>
    <lineage>
        <taxon>Bacteria</taxon>
        <taxon>Pseudomonadati</taxon>
        <taxon>Bacteroidota</taxon>
        <taxon>Flavobacteriia</taxon>
        <taxon>Flavobacteriales</taxon>
        <taxon>Flavobacteriaceae</taxon>
        <taxon>Halomarinibacterium</taxon>
    </lineage>
</organism>
<dbReference type="GO" id="GO:0004519">
    <property type="term" value="F:endonuclease activity"/>
    <property type="evidence" value="ECO:0007669"/>
    <property type="project" value="UniProtKB-KW"/>
</dbReference>
<keyword evidence="4" id="KW-1185">Reference proteome</keyword>
<keyword evidence="1" id="KW-1133">Transmembrane helix</keyword>
<dbReference type="InterPro" id="IPR005135">
    <property type="entry name" value="Endo/exonuclease/phosphatase"/>
</dbReference>
<dbReference type="Proteomes" id="UP001138686">
    <property type="component" value="Unassembled WGS sequence"/>
</dbReference>
<dbReference type="CDD" id="cd09084">
    <property type="entry name" value="EEP-2"/>
    <property type="match status" value="1"/>
</dbReference>
<dbReference type="Pfam" id="PF03372">
    <property type="entry name" value="Exo_endo_phos"/>
    <property type="match status" value="1"/>
</dbReference>
<gene>
    <name evidence="3" type="ORF">KXJ69_09380</name>
</gene>
<dbReference type="GO" id="GO:0016020">
    <property type="term" value="C:membrane"/>
    <property type="evidence" value="ECO:0007669"/>
    <property type="project" value="GOC"/>
</dbReference>
<feature type="transmembrane region" description="Helical" evidence="1">
    <location>
        <begin position="68"/>
        <end position="86"/>
    </location>
</feature>
<protein>
    <submittedName>
        <fullName evidence="3">Endonuclease/exonuclease/phosphatase family protein</fullName>
    </submittedName>
</protein>
<evidence type="ECO:0000313" key="4">
    <source>
        <dbReference type="Proteomes" id="UP001138686"/>
    </source>
</evidence>
<keyword evidence="1" id="KW-0812">Transmembrane</keyword>
<keyword evidence="3" id="KW-0255">Endonuclease</keyword>
<feature type="domain" description="Endonuclease/exonuclease/phosphatase" evidence="2">
    <location>
        <begin position="104"/>
        <end position="332"/>
    </location>
</feature>
<keyword evidence="3" id="KW-0540">Nuclease</keyword>
<dbReference type="InterPro" id="IPR051916">
    <property type="entry name" value="GPI-anchor_lipid_remodeler"/>
</dbReference>
<dbReference type="AlphaFoldDB" id="A0A9X1FPN3"/>
<feature type="transmembrane region" description="Helical" evidence="1">
    <location>
        <begin position="38"/>
        <end position="61"/>
    </location>
</feature>
<comment type="caution">
    <text evidence="3">The sequence shown here is derived from an EMBL/GenBank/DDBJ whole genome shotgun (WGS) entry which is preliminary data.</text>
</comment>
<dbReference type="PANTHER" id="PTHR14859">
    <property type="entry name" value="CALCOFLUOR WHITE HYPERSENSITIVE PROTEIN PRECURSOR"/>
    <property type="match status" value="1"/>
</dbReference>
<evidence type="ECO:0000313" key="3">
    <source>
        <dbReference type="EMBL" id="MBW2938316.1"/>
    </source>
</evidence>
<evidence type="ECO:0000256" key="1">
    <source>
        <dbReference type="SAM" id="Phobius"/>
    </source>
</evidence>
<proteinExistence type="predicted"/>
<dbReference type="GO" id="GO:0006506">
    <property type="term" value="P:GPI anchor biosynthetic process"/>
    <property type="evidence" value="ECO:0007669"/>
    <property type="project" value="TreeGrafter"/>
</dbReference>